<dbReference type="EMBL" id="JAENIK010000011">
    <property type="protein sequence ID" value="MBK1816069.1"/>
    <property type="molecule type" value="Genomic_DNA"/>
</dbReference>
<reference evidence="4" key="1">
    <citation type="submission" date="2021-01" db="EMBL/GenBank/DDBJ databases">
        <title>Modified the classification status of verrucomicrobia.</title>
        <authorList>
            <person name="Feng X."/>
        </authorList>
    </citation>
    <scope>NUCLEOTIDE SEQUENCE</scope>
    <source>
        <strain evidence="4">JCM 18052</strain>
    </source>
</reference>
<dbReference type="SUPFAM" id="SSF141072">
    <property type="entry name" value="CalX-like"/>
    <property type="match status" value="1"/>
</dbReference>
<name>A0A934VC33_9BACT</name>
<accession>A0A934VC33</accession>
<dbReference type="RefSeq" id="WP_200351026.1">
    <property type="nucleotide sequence ID" value="NZ_BAABHZ010000006.1"/>
</dbReference>
<dbReference type="PANTHER" id="PTHR31157:SF1">
    <property type="entry name" value="SCP DOMAIN-CONTAINING PROTEIN"/>
    <property type="match status" value="1"/>
</dbReference>
<organism evidence="4 5">
    <name type="scientific">Luteolibacter yonseiensis</name>
    <dbReference type="NCBI Taxonomy" id="1144680"/>
    <lineage>
        <taxon>Bacteria</taxon>
        <taxon>Pseudomonadati</taxon>
        <taxon>Verrucomicrobiota</taxon>
        <taxon>Verrucomicrobiia</taxon>
        <taxon>Verrucomicrobiales</taxon>
        <taxon>Verrucomicrobiaceae</taxon>
        <taxon>Luteolibacter</taxon>
    </lineage>
</organism>
<dbReference type="CDD" id="cd05379">
    <property type="entry name" value="CAP_bacterial"/>
    <property type="match status" value="1"/>
</dbReference>
<dbReference type="Proteomes" id="UP000600139">
    <property type="component" value="Unassembled WGS sequence"/>
</dbReference>
<dbReference type="Gene3D" id="2.60.40.2030">
    <property type="match status" value="1"/>
</dbReference>
<dbReference type="Gene3D" id="3.40.33.10">
    <property type="entry name" value="CAP"/>
    <property type="match status" value="1"/>
</dbReference>
<feature type="domain" description="SCP" evidence="3">
    <location>
        <begin position="86"/>
        <end position="142"/>
    </location>
</feature>
<evidence type="ECO:0000313" key="4">
    <source>
        <dbReference type="EMBL" id="MBK1816069.1"/>
    </source>
</evidence>
<protein>
    <recommendedName>
        <fullName evidence="3">SCP domain-containing protein</fullName>
    </recommendedName>
</protein>
<evidence type="ECO:0000256" key="1">
    <source>
        <dbReference type="SAM" id="MobiDB-lite"/>
    </source>
</evidence>
<evidence type="ECO:0000259" key="3">
    <source>
        <dbReference type="Pfam" id="PF00188"/>
    </source>
</evidence>
<feature type="region of interest" description="Disordered" evidence="1">
    <location>
        <begin position="107"/>
        <end position="127"/>
    </location>
</feature>
<keyword evidence="2" id="KW-0732">Signal</keyword>
<feature type="chain" id="PRO_5037612727" description="SCP domain-containing protein" evidence="2">
    <location>
        <begin position="21"/>
        <end position="439"/>
    </location>
</feature>
<feature type="signal peptide" evidence="2">
    <location>
        <begin position="1"/>
        <end position="20"/>
    </location>
</feature>
<dbReference type="InterPro" id="IPR014044">
    <property type="entry name" value="CAP_dom"/>
</dbReference>
<dbReference type="AlphaFoldDB" id="A0A934VC33"/>
<sequence length="439" mass="46928">MKKILIHTSALFASALIAQAQMSQYSHGNPTAEEQYMLELINRARAAPAAEGQFLVSQKNPDIKVAFDYFKVNLNRVKQDFSGYAVRPPLTFHPDLLAAARRHSTDMAKKNFQSHTGSDDSSPTGRVKAAGYDPISVNENIFSKSVQTPLYAHVGLNVDWGPYPNGVQSTPIHRQTIMGLAGYDFREIGIGIVARTGSNATKNGKFAITQNFASRQNSPNFLVGVVYSDTNGNGSYDPNEGLSGVKVTPQVGGWFAETSTSGGYAIPFPEAPGASSVVFSGGSLPRPLTRDFSLTDRNVKLDLRVASEQPVIRLQKVDSVAREGGPASGRTAVFRVVRAGSTIGDLRVDIGRSIDSGSGKASPKDYKISAVKPARVEVPGNKSKKFPVIIPAGADHADVKITAVGDKTTEPKEVVSFTLRSGTGYQVGTPTSVTISIKK</sequence>
<evidence type="ECO:0000256" key="2">
    <source>
        <dbReference type="SAM" id="SignalP"/>
    </source>
</evidence>
<evidence type="ECO:0000313" key="5">
    <source>
        <dbReference type="Proteomes" id="UP000600139"/>
    </source>
</evidence>
<dbReference type="Pfam" id="PF00188">
    <property type="entry name" value="CAP"/>
    <property type="match status" value="1"/>
</dbReference>
<dbReference type="InterPro" id="IPR035940">
    <property type="entry name" value="CAP_sf"/>
</dbReference>
<dbReference type="SUPFAM" id="SSF55797">
    <property type="entry name" value="PR-1-like"/>
    <property type="match status" value="1"/>
</dbReference>
<feature type="compositionally biased region" description="Polar residues" evidence="1">
    <location>
        <begin position="111"/>
        <end position="124"/>
    </location>
</feature>
<keyword evidence="5" id="KW-1185">Reference proteome</keyword>
<dbReference type="PANTHER" id="PTHR31157">
    <property type="entry name" value="SCP DOMAIN-CONTAINING PROTEIN"/>
    <property type="match status" value="1"/>
</dbReference>
<comment type="caution">
    <text evidence="4">The sequence shown here is derived from an EMBL/GenBank/DDBJ whole genome shotgun (WGS) entry which is preliminary data.</text>
</comment>
<dbReference type="InterPro" id="IPR038081">
    <property type="entry name" value="CalX-like_sf"/>
</dbReference>
<proteinExistence type="predicted"/>
<gene>
    <name evidence="4" type="ORF">JIN84_10635</name>
</gene>